<feature type="domain" description="SUF system FeS cluster assembly SufBD core" evidence="4">
    <location>
        <begin position="1060"/>
        <end position="1287"/>
    </location>
</feature>
<organism evidence="5 6">
    <name type="scientific">Plasmodium gallinaceum</name>
    <dbReference type="NCBI Taxonomy" id="5849"/>
    <lineage>
        <taxon>Eukaryota</taxon>
        <taxon>Sar</taxon>
        <taxon>Alveolata</taxon>
        <taxon>Apicomplexa</taxon>
        <taxon>Aconoidasida</taxon>
        <taxon>Haemosporida</taxon>
        <taxon>Plasmodiidae</taxon>
        <taxon>Plasmodium</taxon>
        <taxon>Plasmodium (Haemamoeba)</taxon>
    </lineage>
</organism>
<accession>A0A1J1GUW4</accession>
<dbReference type="SUPFAM" id="SSF101960">
    <property type="entry name" value="Stabilizer of iron transporter SufD"/>
    <property type="match status" value="1"/>
</dbReference>
<reference evidence="5" key="1">
    <citation type="submission" date="2015-04" db="EMBL/GenBank/DDBJ databases">
        <authorList>
            <consortium name="Pathogen Informatics"/>
        </authorList>
    </citation>
    <scope>NUCLEOTIDE SEQUENCE [LARGE SCALE GENOMIC DNA]</scope>
    <source>
        <strain evidence="5">8A</strain>
    </source>
</reference>
<dbReference type="VEuPathDB" id="PlasmoDB:PGAL8A_00330700"/>
<gene>
    <name evidence="5" type="ORF">PGAL8A_00330700</name>
</gene>
<dbReference type="Pfam" id="PF01458">
    <property type="entry name" value="SUFBD_core"/>
    <property type="match status" value="1"/>
</dbReference>
<sequence length="1319" mass="156357">MPKILIYNYVLVLLLLTNNFMKIFDYVESKNLNDICAHNSNLRKKIKENKTVIIKFQIKKYLFVNLKKKIKKTYDKIKNVFNRNDINRNVCVFNFSRNNLKKKLQKKLVLTYETTENKNSIDKKIIKNYPIFCVFEKLLQKKNLNNNKVKIKLKVKKQLFLKKENSFKIPQLFFINICVKNRNQKKRNSKKYLRKYEELYQIFTPEENEENEENDYISKVNRRNISNIIINEWCISKNENKYNLTLMYDYISNMHNTEYEDVKSINNLIKNNELIEKEEYKEKRKPYLTYKYKYKYLNPIDKTINFYEYEYYIPKLITYEEDISTESKFVPSNFNSPKCYNNSPINFLTTSGFSSRNIDTFGKERNKIYSFNTPTDVKRNIFFNDLMLISSSYNQHFFSNLCFLLNLHTLQILIRDKTAIETDFIIDKFDQLKERLMKLSSHNSKKNKTSLKSDRTTSTENKNVNDVSCCNFNSFNSLLESDTEMNKNKYTENEKEINEKDKDIINKVFDGVKKDNEYNNNVEEKNVSSQNDSEENSNDNDKIDEEISRHLTYKKSLFDDKIQIYKNKYDQNILEDKEFINLWKYDENGEIVEKLNKVPIPKIYLNIDDPKFCMWKILQNSGKFAFKEIPTPNRKLEAWRQQINLKSFYKQNFDTSISLRNISKEELINFKMKIIDNSHMKDENMKNNKKENHEEVYDKNNSSILNQKKIPEDINLYSLHNKKCENPNNEETLNKNLIEENYDTNCKIIKSDEYSSQKEKNFKTESQKEFNNSNCNKESQVDNYKNQYKNAFYTLVVRDGIVDEYLSDDISIIKKLNNELKESAKKKTEDKNNMNEYNNNENTEKNKSKIFVGSFFNVKDVEVEYLINKELYFIPEYSNWHKKNTQPFIRGQIGKQSRKFDNDYPIYDYRKSDFGMAKFSSLNLASIKDCAVIYLDEDIDLSDKFIHVIFIATSKNEDDNINNDESRYSVFENTPINIDKEDVNKNLEGIYENNIPEGENRDIDKNKIAEKKEIDKIDINIDSNLTENYNTEKTENEKKYIEKEKSIFTEKKLKEHIHNPIINPRLVVYVKRNSKLNIYESHISLNKNNSGLVNAFSRISLEEKSTVKHTLSQELGNNVWHFHNVSVKNGLNANYKFVDILLGSLSSRVNLQIEGENKCKQESYGLALLNDKQNISQYEMFHHEHPYMDTNQLFKFLVSDKAHAVWRSRGRIERNAIKAKLNTLCRSILLNFGASAVSIPTLEIIPNDIEYANHGATISDLEKEPIFVLMTRGISEKLAREIMMKSFVNEILEHISDENLKNRVYQKLLQISLKCNRNS</sequence>
<dbReference type="InterPro" id="IPR000825">
    <property type="entry name" value="SUF_FeS_clus_asmbl_SufBD_core"/>
</dbReference>
<dbReference type="InterPro" id="IPR055346">
    <property type="entry name" value="Fe-S_cluster_assembly_SufBD"/>
</dbReference>
<evidence type="ECO:0000259" key="4">
    <source>
        <dbReference type="Pfam" id="PF01458"/>
    </source>
</evidence>
<dbReference type="RefSeq" id="XP_028528897.1">
    <property type="nucleotide sequence ID" value="XM_028672335.1"/>
</dbReference>
<dbReference type="InterPro" id="IPR037284">
    <property type="entry name" value="SUF_FeS_clus_asmbl_SufBD_sf"/>
</dbReference>
<dbReference type="PANTHER" id="PTHR43575:SF1">
    <property type="entry name" value="PROTEIN ABCI7, CHLOROPLASTIC"/>
    <property type="match status" value="1"/>
</dbReference>
<dbReference type="PANTHER" id="PTHR43575">
    <property type="entry name" value="PROTEIN ABCI7, CHLOROPLASTIC"/>
    <property type="match status" value="1"/>
</dbReference>
<feature type="chain" id="PRO_5012904647" evidence="3">
    <location>
        <begin position="30"/>
        <end position="1319"/>
    </location>
</feature>
<feature type="signal peptide" evidence="3">
    <location>
        <begin position="1"/>
        <end position="29"/>
    </location>
</feature>
<dbReference type="Proteomes" id="UP000220797">
    <property type="component" value="Unassembled WGS sequence"/>
</dbReference>
<evidence type="ECO:0000256" key="1">
    <source>
        <dbReference type="SAM" id="Coils"/>
    </source>
</evidence>
<evidence type="ECO:0000256" key="3">
    <source>
        <dbReference type="SAM" id="SignalP"/>
    </source>
</evidence>
<evidence type="ECO:0000313" key="6">
    <source>
        <dbReference type="Proteomes" id="UP000220797"/>
    </source>
</evidence>
<keyword evidence="1" id="KW-0175">Coiled coil</keyword>
<dbReference type="GeneID" id="39731837"/>
<name>A0A1J1GUW4_PLAGA</name>
<keyword evidence="3" id="KW-0732">Signal</keyword>
<feature type="region of interest" description="Disordered" evidence="2">
    <location>
        <begin position="519"/>
        <end position="544"/>
    </location>
</feature>
<dbReference type="OMA" id="YKKNTQP"/>
<feature type="coiled-coil region" evidence="1">
    <location>
        <begin position="813"/>
        <end position="840"/>
    </location>
</feature>
<dbReference type="OrthoDB" id="2510at2759"/>
<proteinExistence type="predicted"/>
<dbReference type="GO" id="GO:0016226">
    <property type="term" value="P:iron-sulfur cluster assembly"/>
    <property type="evidence" value="ECO:0007669"/>
    <property type="project" value="InterPro"/>
</dbReference>
<evidence type="ECO:0000256" key="2">
    <source>
        <dbReference type="SAM" id="MobiDB-lite"/>
    </source>
</evidence>
<keyword evidence="6" id="KW-1185">Reference proteome</keyword>
<protein>
    <submittedName>
        <fullName evidence="5">Iron-sulfur assembly protein, sufD, putative</fullName>
    </submittedName>
</protein>
<evidence type="ECO:0000313" key="5">
    <source>
        <dbReference type="EMBL" id="CRG96092.1"/>
    </source>
</evidence>
<comment type="caution">
    <text evidence="5">The sequence shown here is derived from an EMBL/GenBank/DDBJ whole genome shotgun (WGS) entry which is preliminary data.</text>
</comment>
<dbReference type="EMBL" id="CVMV01000059">
    <property type="protein sequence ID" value="CRG96092.1"/>
    <property type="molecule type" value="Genomic_DNA"/>
</dbReference>
<feature type="region of interest" description="Disordered" evidence="2">
    <location>
        <begin position="441"/>
        <end position="460"/>
    </location>
</feature>